<dbReference type="InterPro" id="IPR027417">
    <property type="entry name" value="P-loop_NTPase"/>
</dbReference>
<keyword evidence="3" id="KW-0677">Repeat</keyword>
<dbReference type="InterPro" id="IPR050905">
    <property type="entry name" value="Plant_NBS-LRR"/>
</dbReference>
<sequence>MDFESRTKMRREVLEVLRADKVNMIAICGMGGIGKTTMAKEVAKRAKDNKLFDDVVMVVVSQNQDLRNIQVHIAEMLGLQLVEENPLVRAERLNNRLSMDSKSVLVILDDVWDALDLEAVGIPYGGQHNRCKILLTSRSEEACTQMKTQKIFPIKVLSEEEAWNLFREMAGNCIDTLGLHPIAKEVAKECGGLPVAIVTVGRALENKSEFEWSAALQQLKNAILKDIPGLDSKVYFSIELSYSYLKSDEAKSCFLQCCLFPEDYDILIEDLVRYGVGQRLFAKIDTVAEARNRVHAMVKNLKRSFLLLDSEKGEEHVKMHDVVRDVAISIAENKGFLVPCNEKMEEWPEKDSCERSTAISLVSKELKRHPDGLECPKLELLQLSFNRETLQTLPPNLFKGMKGLKVLSLFGMYFPSLPQSINVLQNLRTLQFVSCEIIDASAIGELRKLEILSFLNSKIKELPGEMRNLSHLKLLELTRCSDLQRIPPDLLSSLSHLEELYMLGIDVNWKPMEEEEVNEEEEEEYQEEEEEVDEEEEEERKGANASLTELMSLSYLVVLKIQVPNINVLPKDLPFKNEMIEFQIVASANDDYLFKNSLELARCDISDIAESRALLQLLKKSEILKLEAIKDIKNIAYDLDNEGFQCLKVLVVLWSEDVKYVMDATPDQNPHAAFPTLESLNLTGLPNLKETYHRQFPERSFSGIHSQLACFGKLRSITLFFCHCLKIVFSLSIARGLVQLQELHICSCDDMEECFHIEGEDEKELEKIMFPQLTAIQLDDLPRLLGFCTGVGPIELVQPSLNQEVGRIGTDEVTNLEKHKMTDIQQHTGPFPESTPIVSHKLFSSNTILWVPNLENLVLKKADSIEVVFDLEGLKVDEDHQRIAVLAQLKTLEVKSSSKLGHMWKNVPRGIQGFQKLTSIKVSECHRLRYLFPTSIAKLLVELQSIEINHCVAIENNVQRYGEEEATDIILFPRVSSLRLQRLPNMMSFCIKAYSFEWSSIKKICLIDCPKLKTIVSEIQSPRKLKEISRELDSRPNEQELGSPSFHWRCLECVPRRKNYGLMAVSDQGTTNKSQRSYSTKEEDTLSKPTDPKVIDNDNPSEIWSFFPSHIIECLKNLKSIELNNFPSPEVLFQLEELNVEESHMAPVLDQLRKLDLNGLPKLMYIWKKGPKRILGFRNLRLLNVWRCNRLTYLFSPSIAKLLVMLEKIVVSHCEKIEEILAGVGEEEKEKDVLFDKVNSIVLRNLPNLKCFCSETNALDWPSLKEIKVIECPSLSTFIPSNLNTPKLEGVYDKEAVPWEKERMRHWKGDLNATIEHIFKGKEKQANHETQQEEQIETIEKDT</sequence>
<evidence type="ECO:0000256" key="1">
    <source>
        <dbReference type="ARBA" id="ARBA00008894"/>
    </source>
</evidence>
<dbReference type="SMART" id="SM00382">
    <property type="entry name" value="AAA"/>
    <property type="match status" value="1"/>
</dbReference>
<keyword evidence="6" id="KW-0067">ATP-binding</keyword>
<dbReference type="Gene3D" id="1.10.10.10">
    <property type="entry name" value="Winged helix-like DNA-binding domain superfamily/Winged helix DNA-binding domain"/>
    <property type="match status" value="1"/>
</dbReference>
<feature type="compositionally biased region" description="Acidic residues" evidence="7">
    <location>
        <begin position="513"/>
        <end position="538"/>
    </location>
</feature>
<dbReference type="InterPro" id="IPR042197">
    <property type="entry name" value="Apaf_helical"/>
</dbReference>
<comment type="similarity">
    <text evidence="1">Belongs to the disease resistance NB-LRR family.</text>
</comment>
<evidence type="ECO:0000256" key="6">
    <source>
        <dbReference type="ARBA" id="ARBA00022840"/>
    </source>
</evidence>
<dbReference type="FunFam" id="1.10.10.10:FF:000322">
    <property type="entry name" value="Probable disease resistance protein At1g63360"/>
    <property type="match status" value="1"/>
</dbReference>
<dbReference type="PANTHER" id="PTHR33463:SF203">
    <property type="entry name" value="AAA+ ATPASE DOMAIN-CONTAINING PROTEIN"/>
    <property type="match status" value="1"/>
</dbReference>
<protein>
    <recommendedName>
        <fullName evidence="8">AAA+ ATPase domain-containing protein</fullName>
    </recommendedName>
</protein>
<evidence type="ECO:0000259" key="8">
    <source>
        <dbReference type="SMART" id="SM00382"/>
    </source>
</evidence>
<dbReference type="Gene3D" id="3.40.50.300">
    <property type="entry name" value="P-loop containing nucleotide triphosphate hydrolases"/>
    <property type="match status" value="1"/>
</dbReference>
<evidence type="ECO:0000256" key="7">
    <source>
        <dbReference type="SAM" id="MobiDB-lite"/>
    </source>
</evidence>
<keyword evidence="4" id="KW-0547">Nucleotide-binding</keyword>
<dbReference type="GO" id="GO:0006952">
    <property type="term" value="P:defense response"/>
    <property type="evidence" value="ECO:0007669"/>
    <property type="project" value="UniProtKB-KW"/>
</dbReference>
<name>A0AAN7EVV5_QUERU</name>
<dbReference type="GO" id="GO:0043531">
    <property type="term" value="F:ADP binding"/>
    <property type="evidence" value="ECO:0007669"/>
    <property type="project" value="InterPro"/>
</dbReference>
<dbReference type="Gene3D" id="1.10.8.430">
    <property type="entry name" value="Helical domain of apoptotic protease-activating factors"/>
    <property type="match status" value="1"/>
</dbReference>
<dbReference type="Proteomes" id="UP001324115">
    <property type="component" value="Unassembled WGS sequence"/>
</dbReference>
<dbReference type="InterPro" id="IPR002182">
    <property type="entry name" value="NB-ARC"/>
</dbReference>
<evidence type="ECO:0000313" key="10">
    <source>
        <dbReference type="Proteomes" id="UP001324115"/>
    </source>
</evidence>
<feature type="region of interest" description="Disordered" evidence="7">
    <location>
        <begin position="1323"/>
        <end position="1343"/>
    </location>
</feature>
<dbReference type="InterPro" id="IPR003593">
    <property type="entry name" value="AAA+_ATPase"/>
</dbReference>
<dbReference type="GO" id="GO:0005524">
    <property type="term" value="F:ATP binding"/>
    <property type="evidence" value="ECO:0007669"/>
    <property type="project" value="UniProtKB-KW"/>
</dbReference>
<dbReference type="FunFam" id="3.40.50.300:FF:001091">
    <property type="entry name" value="Probable disease resistance protein At1g61300"/>
    <property type="match status" value="1"/>
</dbReference>
<feature type="domain" description="AAA+ ATPase" evidence="8">
    <location>
        <begin position="21"/>
        <end position="158"/>
    </location>
</feature>
<dbReference type="InterPro" id="IPR032675">
    <property type="entry name" value="LRR_dom_sf"/>
</dbReference>
<feature type="region of interest" description="Disordered" evidence="7">
    <location>
        <begin position="513"/>
        <end position="544"/>
    </location>
</feature>
<feature type="compositionally biased region" description="Polar residues" evidence="7">
    <location>
        <begin position="1067"/>
        <end position="1078"/>
    </location>
</feature>
<dbReference type="Pfam" id="PF00931">
    <property type="entry name" value="NB-ARC"/>
    <property type="match status" value="1"/>
</dbReference>
<evidence type="ECO:0000256" key="5">
    <source>
        <dbReference type="ARBA" id="ARBA00022821"/>
    </source>
</evidence>
<dbReference type="PRINTS" id="PR00364">
    <property type="entry name" value="DISEASERSIST"/>
</dbReference>
<comment type="caution">
    <text evidence="9">The sequence shown here is derived from an EMBL/GenBank/DDBJ whole genome shotgun (WGS) entry which is preliminary data.</text>
</comment>
<dbReference type="SUPFAM" id="SSF52540">
    <property type="entry name" value="P-loop containing nucleoside triphosphate hydrolases"/>
    <property type="match status" value="1"/>
</dbReference>
<dbReference type="PANTHER" id="PTHR33463">
    <property type="entry name" value="NB-ARC DOMAIN-CONTAINING PROTEIN-RELATED"/>
    <property type="match status" value="1"/>
</dbReference>
<dbReference type="SUPFAM" id="SSF52047">
    <property type="entry name" value="RNI-like"/>
    <property type="match status" value="2"/>
</dbReference>
<dbReference type="InterPro" id="IPR036388">
    <property type="entry name" value="WH-like_DNA-bd_sf"/>
</dbReference>
<gene>
    <name evidence="9" type="ORF">RGQ29_024611</name>
</gene>
<evidence type="ECO:0000256" key="2">
    <source>
        <dbReference type="ARBA" id="ARBA00022614"/>
    </source>
</evidence>
<evidence type="ECO:0000313" key="9">
    <source>
        <dbReference type="EMBL" id="KAK4581012.1"/>
    </source>
</evidence>
<evidence type="ECO:0000256" key="3">
    <source>
        <dbReference type="ARBA" id="ARBA00022737"/>
    </source>
</evidence>
<dbReference type="Pfam" id="PF23247">
    <property type="entry name" value="LRR_RPS2"/>
    <property type="match status" value="3"/>
</dbReference>
<dbReference type="Gene3D" id="3.80.10.10">
    <property type="entry name" value="Ribonuclease Inhibitor"/>
    <property type="match status" value="4"/>
</dbReference>
<keyword evidence="5" id="KW-0611">Plant defense</keyword>
<feature type="region of interest" description="Disordered" evidence="7">
    <location>
        <begin position="1065"/>
        <end position="1093"/>
    </location>
</feature>
<accession>A0AAN7EVV5</accession>
<dbReference type="SUPFAM" id="SSF52058">
    <property type="entry name" value="L domain-like"/>
    <property type="match status" value="1"/>
</dbReference>
<dbReference type="EMBL" id="JAXUIC010000007">
    <property type="protein sequence ID" value="KAK4581012.1"/>
    <property type="molecule type" value="Genomic_DNA"/>
</dbReference>
<evidence type="ECO:0000256" key="4">
    <source>
        <dbReference type="ARBA" id="ARBA00022741"/>
    </source>
</evidence>
<keyword evidence="10" id="KW-1185">Reference proteome</keyword>
<keyword evidence="2" id="KW-0433">Leucine-rich repeat</keyword>
<proteinExistence type="inferred from homology"/>
<dbReference type="InterPro" id="IPR057135">
    <property type="entry name" value="At4g27190-like_LRR"/>
</dbReference>
<organism evidence="9 10">
    <name type="scientific">Quercus rubra</name>
    <name type="common">Northern red oak</name>
    <name type="synonym">Quercus borealis</name>
    <dbReference type="NCBI Taxonomy" id="3512"/>
    <lineage>
        <taxon>Eukaryota</taxon>
        <taxon>Viridiplantae</taxon>
        <taxon>Streptophyta</taxon>
        <taxon>Embryophyta</taxon>
        <taxon>Tracheophyta</taxon>
        <taxon>Spermatophyta</taxon>
        <taxon>Magnoliopsida</taxon>
        <taxon>eudicotyledons</taxon>
        <taxon>Gunneridae</taxon>
        <taxon>Pentapetalae</taxon>
        <taxon>rosids</taxon>
        <taxon>fabids</taxon>
        <taxon>Fagales</taxon>
        <taxon>Fagaceae</taxon>
        <taxon>Quercus</taxon>
    </lineage>
</organism>
<reference evidence="9 10" key="1">
    <citation type="journal article" date="2023" name="G3 (Bethesda)">
        <title>A haplotype-resolved chromosome-scale genome for Quercus rubra L. provides insights into the genetics of adaptive traits for red oak species.</title>
        <authorList>
            <person name="Kapoor B."/>
            <person name="Jenkins J."/>
            <person name="Schmutz J."/>
            <person name="Zhebentyayeva T."/>
            <person name="Kuelheim C."/>
            <person name="Coggeshall M."/>
            <person name="Heim C."/>
            <person name="Lasky J.R."/>
            <person name="Leites L."/>
            <person name="Islam-Faridi N."/>
            <person name="Romero-Severson J."/>
            <person name="DeLeo V.L."/>
            <person name="Lucas S.M."/>
            <person name="Lazic D."/>
            <person name="Gailing O."/>
            <person name="Carlson J."/>
            <person name="Staton M."/>
        </authorList>
    </citation>
    <scope>NUCLEOTIDE SEQUENCE [LARGE SCALE GENOMIC DNA]</scope>
    <source>
        <strain evidence="9">Pseudo-F2</strain>
    </source>
</reference>
<feature type="compositionally biased region" description="Basic and acidic residues" evidence="7">
    <location>
        <begin position="1079"/>
        <end position="1093"/>
    </location>
</feature>